<feature type="signal peptide" evidence="1">
    <location>
        <begin position="1"/>
        <end position="24"/>
    </location>
</feature>
<evidence type="ECO:0000313" key="3">
    <source>
        <dbReference type="EMBL" id="UOD30042.1"/>
    </source>
</evidence>
<feature type="domain" description="DUF6438" evidence="2">
    <location>
        <begin position="37"/>
        <end position="159"/>
    </location>
</feature>
<dbReference type="Proteomes" id="UP000831532">
    <property type="component" value="Chromosome"/>
</dbReference>
<dbReference type="Pfam" id="PF20033">
    <property type="entry name" value="DUF6438"/>
    <property type="match status" value="1"/>
</dbReference>
<proteinExistence type="predicted"/>
<dbReference type="RefSeq" id="WP_243491296.1">
    <property type="nucleotide sequence ID" value="NZ_CP063361.1"/>
</dbReference>
<dbReference type="EMBL" id="CP063361">
    <property type="protein sequence ID" value="UOD30042.1"/>
    <property type="molecule type" value="Genomic_DNA"/>
</dbReference>
<accession>A0ABY4A5W0</accession>
<evidence type="ECO:0000313" key="4">
    <source>
        <dbReference type="Proteomes" id="UP000831532"/>
    </source>
</evidence>
<dbReference type="InterPro" id="IPR045497">
    <property type="entry name" value="DUF6438"/>
</dbReference>
<evidence type="ECO:0000256" key="1">
    <source>
        <dbReference type="SAM" id="SignalP"/>
    </source>
</evidence>
<sequence>MKKQLHVLLAFAVLFAGANLAASAAAPVTTPAVQFDAISLQRTACRGSCPVYSVSIFSDGRVRYVGHWNVDVTGLRESTITAQDVERVRTALVHATFPALRNQYQLKEDGCADEMTDLPGVLLSLEQGGKKKSVYLYGGCSGPTVPTAELEALAAAIDSVAKTTDLIYGGARAQ</sequence>
<feature type="chain" id="PRO_5047036389" description="DUF6438 domain-containing protein" evidence="1">
    <location>
        <begin position="25"/>
        <end position="174"/>
    </location>
</feature>
<keyword evidence="4" id="KW-1185">Reference proteome</keyword>
<reference evidence="3 4" key="1">
    <citation type="submission" date="2020-10" db="EMBL/GenBank/DDBJ databases">
        <title>Genome analysis of Massilia species.</title>
        <authorList>
            <person name="Jung D.-H."/>
        </authorList>
    </citation>
    <scope>NUCLEOTIDE SEQUENCE [LARGE SCALE GENOMIC DNA]</scope>
    <source>
        <strain evidence="4">sipir</strain>
    </source>
</reference>
<name>A0ABY4A5W0_9BURK</name>
<evidence type="ECO:0000259" key="2">
    <source>
        <dbReference type="Pfam" id="PF20033"/>
    </source>
</evidence>
<gene>
    <name evidence="3" type="ORF">INH39_32635</name>
</gene>
<keyword evidence="1" id="KW-0732">Signal</keyword>
<protein>
    <recommendedName>
        <fullName evidence="2">DUF6438 domain-containing protein</fullName>
    </recommendedName>
</protein>
<organism evidence="3 4">
    <name type="scientific">Massilia violaceinigra</name>
    <dbReference type="NCBI Taxonomy" id="2045208"/>
    <lineage>
        <taxon>Bacteria</taxon>
        <taxon>Pseudomonadati</taxon>
        <taxon>Pseudomonadota</taxon>
        <taxon>Betaproteobacteria</taxon>
        <taxon>Burkholderiales</taxon>
        <taxon>Oxalobacteraceae</taxon>
        <taxon>Telluria group</taxon>
        <taxon>Massilia</taxon>
    </lineage>
</organism>